<feature type="domain" description="Calcineurin-like phosphoesterase" evidence="2">
    <location>
        <begin position="180"/>
        <end position="376"/>
    </location>
</feature>
<dbReference type="InterPro" id="IPR050126">
    <property type="entry name" value="Ap4A_hydrolase"/>
</dbReference>
<dbReference type="GO" id="GO:0016791">
    <property type="term" value="F:phosphatase activity"/>
    <property type="evidence" value="ECO:0007669"/>
    <property type="project" value="TreeGrafter"/>
</dbReference>
<dbReference type="SUPFAM" id="SSF56300">
    <property type="entry name" value="Metallo-dependent phosphatases"/>
    <property type="match status" value="1"/>
</dbReference>
<evidence type="ECO:0000259" key="3">
    <source>
        <dbReference type="Pfam" id="PF16542"/>
    </source>
</evidence>
<dbReference type="InterPro" id="IPR032380">
    <property type="entry name" value="PNKP_ligase_dom"/>
</dbReference>
<dbReference type="RefSeq" id="WP_119925939.1">
    <property type="nucleotide sequence ID" value="NZ_QZEY01000002.1"/>
</dbReference>
<sequence length="882" mass="95383">MVSVPELSLVVLVGVSGSGKSTFAARHFRPSQVISSDFCRALVSDDENDQAATPDAFALLHHIVGVRLRRGLLTVVDATNVQPHARKQLIALAKEHHVLADAIVIDVPERVAAERNASRTDRDFGPHVIPRQAKDLRRSLRGITREGFRRVHHLRGVEQVEAAVMAYEKAWSDRTDLTGPFDVIGDVHGCRAELETLLGELGWEIARDARGRAVGASHPEGRTAVFVGDLVDRGPDTPGVLRLVMGMVAAGTALCVSGNHESKLARALQGRKVRVAHGLAESLEQLAAEPEEFRAEALRFMDGLISHYRLDGGRLVVAHAGLKEAYHGRASGRVRSFALYGDTTGETDEYGLPVRYPWAREYRGRAMVVYGHTPVPEAEWVNNTICLDTGVVFGGKLTALRYPSREIVSVPAEREWYAPARPLGTAVSGGRDPGLLDIGDVQGTRYVDTRFGGRIKVHEDNAAAALEIMSRFAADPRWLVYLPPTMSPPETSALDGLLEHPAEAFAAYAAEGVTEVVCEEKHMGSRAVAVLCRTPEAAARRFGVEDGTTGLVHTRTGRPFFADPALGEELVARLRRAVTAAGLWEELGTDWLVLDAELLPWSAKATRLIQDQYASVGAAAGAALPAAEAALRAAAARGLDVSALLERTTRRAANAARFREAYGRYCWPVSGLDGVRLAPFQILACEGRTPAATEPHTWHLDLLDRLVAAGEGLVAPTRRVFADLTDDASARAAIDWWTSLTAEGGEGMVVKPVAGLTFRPPAPAAQAVRPAEGTDGGAGEEGAVPAARAGDGRSPGRLVQPGIKVRGREYLRIIYGPDYTEPERLDRLRQRFLGRKRSLALREYALGLEALARLADGEPAWRVHEPVFAVLALESEPVDPRL</sequence>
<feature type="domain" description="Polynucleotide kinase-phosphatase ligase" evidence="3">
    <location>
        <begin position="778"/>
        <end position="877"/>
    </location>
</feature>
<evidence type="ECO:0000256" key="1">
    <source>
        <dbReference type="SAM" id="MobiDB-lite"/>
    </source>
</evidence>
<dbReference type="SUPFAM" id="SSF52540">
    <property type="entry name" value="P-loop containing nucleoside triphosphate hydrolases"/>
    <property type="match status" value="1"/>
</dbReference>
<keyword evidence="4" id="KW-0418">Kinase</keyword>
<gene>
    <name evidence="4" type="ORF">D5H75_07135</name>
</gene>
<protein>
    <submittedName>
        <fullName evidence="4">Polynucleotide kinase-phosphatase</fullName>
    </submittedName>
</protein>
<comment type="caution">
    <text evidence="4">The sequence shown here is derived from an EMBL/GenBank/DDBJ whole genome shotgun (WGS) entry which is preliminary data.</text>
</comment>
<dbReference type="InterPro" id="IPR004843">
    <property type="entry name" value="Calcineurin-like_PHP"/>
</dbReference>
<dbReference type="OrthoDB" id="9807890at2"/>
<reference evidence="4 5" key="1">
    <citation type="submission" date="2018-09" db="EMBL/GenBank/DDBJ databases">
        <title>YIM 75507 draft genome.</title>
        <authorList>
            <person name="Tang S."/>
            <person name="Feng Y."/>
        </authorList>
    </citation>
    <scope>NUCLEOTIDE SEQUENCE [LARGE SCALE GENOMIC DNA]</scope>
    <source>
        <strain evidence="4 5">YIM 75507</strain>
    </source>
</reference>
<feature type="compositionally biased region" description="Low complexity" evidence="1">
    <location>
        <begin position="764"/>
        <end position="773"/>
    </location>
</feature>
<dbReference type="CDD" id="cd07423">
    <property type="entry name" value="MPP_Prp_like"/>
    <property type="match status" value="1"/>
</dbReference>
<dbReference type="AlphaFoldDB" id="A0A3A4AWJ5"/>
<name>A0A3A4AWJ5_9ACTN</name>
<dbReference type="Gene3D" id="3.30.470.30">
    <property type="entry name" value="DNA ligase/mRNA capping enzyme"/>
    <property type="match status" value="2"/>
</dbReference>
<dbReference type="InterPro" id="IPR027417">
    <property type="entry name" value="P-loop_NTPase"/>
</dbReference>
<dbReference type="InterPro" id="IPR029052">
    <property type="entry name" value="Metallo-depent_PP-like"/>
</dbReference>
<dbReference type="EMBL" id="QZEY01000002">
    <property type="protein sequence ID" value="RJL34640.1"/>
    <property type="molecule type" value="Genomic_DNA"/>
</dbReference>
<dbReference type="InterPro" id="IPR024028">
    <property type="entry name" value="PNKP_bac"/>
</dbReference>
<feature type="region of interest" description="Disordered" evidence="1">
    <location>
        <begin position="764"/>
        <end position="798"/>
    </location>
</feature>
<dbReference type="NCBIfam" id="TIGR04075">
    <property type="entry name" value="bacter_Pnkp"/>
    <property type="match status" value="1"/>
</dbReference>
<proteinExistence type="predicted"/>
<evidence type="ECO:0000259" key="2">
    <source>
        <dbReference type="Pfam" id="PF00149"/>
    </source>
</evidence>
<dbReference type="Pfam" id="PF00149">
    <property type="entry name" value="Metallophos"/>
    <property type="match status" value="1"/>
</dbReference>
<dbReference type="Pfam" id="PF13671">
    <property type="entry name" value="AAA_33"/>
    <property type="match status" value="1"/>
</dbReference>
<dbReference type="GO" id="GO:0016301">
    <property type="term" value="F:kinase activity"/>
    <property type="evidence" value="ECO:0007669"/>
    <property type="project" value="UniProtKB-KW"/>
</dbReference>
<dbReference type="GO" id="GO:0005737">
    <property type="term" value="C:cytoplasm"/>
    <property type="evidence" value="ECO:0007669"/>
    <property type="project" value="TreeGrafter"/>
</dbReference>
<keyword evidence="4" id="KW-0808">Transferase</keyword>
<dbReference type="PANTHER" id="PTHR42850">
    <property type="entry name" value="METALLOPHOSPHOESTERASE"/>
    <property type="match status" value="1"/>
</dbReference>
<keyword evidence="5" id="KW-1185">Reference proteome</keyword>
<accession>A0A3A4AWJ5</accession>
<dbReference type="Pfam" id="PF16542">
    <property type="entry name" value="PNKP_ligase"/>
    <property type="match status" value="2"/>
</dbReference>
<evidence type="ECO:0000313" key="4">
    <source>
        <dbReference type="EMBL" id="RJL34640.1"/>
    </source>
</evidence>
<dbReference type="SUPFAM" id="SSF56091">
    <property type="entry name" value="DNA ligase/mRNA capping enzyme, catalytic domain"/>
    <property type="match status" value="1"/>
</dbReference>
<dbReference type="InterPro" id="IPR041780">
    <property type="entry name" value="MPP_PrpE-like"/>
</dbReference>
<evidence type="ECO:0000313" key="5">
    <source>
        <dbReference type="Proteomes" id="UP000265768"/>
    </source>
</evidence>
<dbReference type="PANTHER" id="PTHR42850:SF7">
    <property type="entry name" value="BIS(5'-NUCLEOSYL)-TETRAPHOSPHATASE PRPE [ASYMMETRICAL]"/>
    <property type="match status" value="1"/>
</dbReference>
<dbReference type="Gene3D" id="3.40.50.300">
    <property type="entry name" value="P-loop containing nucleotide triphosphate hydrolases"/>
    <property type="match status" value="1"/>
</dbReference>
<organism evidence="4 5">
    <name type="scientific">Bailinhaonella thermotolerans</name>
    <dbReference type="NCBI Taxonomy" id="1070861"/>
    <lineage>
        <taxon>Bacteria</taxon>
        <taxon>Bacillati</taxon>
        <taxon>Actinomycetota</taxon>
        <taxon>Actinomycetes</taxon>
        <taxon>Streptosporangiales</taxon>
        <taxon>Streptosporangiaceae</taxon>
        <taxon>Bailinhaonella</taxon>
    </lineage>
</organism>
<dbReference type="Gene3D" id="3.60.21.10">
    <property type="match status" value="1"/>
</dbReference>
<feature type="domain" description="Polynucleotide kinase-phosphatase ligase" evidence="3">
    <location>
        <begin position="464"/>
        <end position="757"/>
    </location>
</feature>
<dbReference type="Proteomes" id="UP000265768">
    <property type="component" value="Unassembled WGS sequence"/>
</dbReference>